<evidence type="ECO:0000313" key="2">
    <source>
        <dbReference type="Proteomes" id="UP001519460"/>
    </source>
</evidence>
<gene>
    <name evidence="1" type="ORF">BaRGS_00022838</name>
</gene>
<protein>
    <submittedName>
        <fullName evidence="1">Uncharacterized protein</fullName>
    </submittedName>
</protein>
<dbReference type="Proteomes" id="UP001519460">
    <property type="component" value="Unassembled WGS sequence"/>
</dbReference>
<organism evidence="1 2">
    <name type="scientific">Batillaria attramentaria</name>
    <dbReference type="NCBI Taxonomy" id="370345"/>
    <lineage>
        <taxon>Eukaryota</taxon>
        <taxon>Metazoa</taxon>
        <taxon>Spiralia</taxon>
        <taxon>Lophotrochozoa</taxon>
        <taxon>Mollusca</taxon>
        <taxon>Gastropoda</taxon>
        <taxon>Caenogastropoda</taxon>
        <taxon>Sorbeoconcha</taxon>
        <taxon>Cerithioidea</taxon>
        <taxon>Batillariidae</taxon>
        <taxon>Batillaria</taxon>
    </lineage>
</organism>
<reference evidence="1 2" key="1">
    <citation type="journal article" date="2023" name="Sci. Data">
        <title>Genome assembly of the Korean intertidal mud-creeper Batillaria attramentaria.</title>
        <authorList>
            <person name="Patra A.K."/>
            <person name="Ho P.T."/>
            <person name="Jun S."/>
            <person name="Lee S.J."/>
            <person name="Kim Y."/>
            <person name="Won Y.J."/>
        </authorList>
    </citation>
    <scope>NUCLEOTIDE SEQUENCE [LARGE SCALE GENOMIC DNA]</scope>
    <source>
        <strain evidence="1">Wonlab-2016</strain>
    </source>
</reference>
<accession>A0ABD0KFZ4</accession>
<proteinExistence type="predicted"/>
<dbReference type="EMBL" id="JACVVK020000186">
    <property type="protein sequence ID" value="KAK7485972.1"/>
    <property type="molecule type" value="Genomic_DNA"/>
</dbReference>
<comment type="caution">
    <text evidence="1">The sequence shown here is derived from an EMBL/GenBank/DDBJ whole genome shotgun (WGS) entry which is preliminary data.</text>
</comment>
<keyword evidence="2" id="KW-1185">Reference proteome</keyword>
<evidence type="ECO:0000313" key="1">
    <source>
        <dbReference type="EMBL" id="KAK7485972.1"/>
    </source>
</evidence>
<sequence>MATAVLPLYRQWRLSGCAAKPMPSSTLASMITLADALHRTEYGIILAFIMPVTEVARSLKAPYTGQAEPWIKSDLQLYHTDYGWLCCMRNGWSAKLYS</sequence>
<dbReference type="AlphaFoldDB" id="A0ABD0KFZ4"/>
<name>A0ABD0KFZ4_9CAEN</name>